<evidence type="ECO:0000256" key="1">
    <source>
        <dbReference type="SAM" id="MobiDB-lite"/>
    </source>
</evidence>
<feature type="region of interest" description="Disordered" evidence="1">
    <location>
        <begin position="480"/>
        <end position="499"/>
    </location>
</feature>
<comment type="caution">
    <text evidence="2">The sequence shown here is derived from an EMBL/GenBank/DDBJ whole genome shotgun (WGS) entry which is preliminary data.</text>
</comment>
<keyword evidence="3" id="KW-1185">Reference proteome</keyword>
<proteinExistence type="predicted"/>
<gene>
    <name evidence="2" type="ORF">SK128_016872</name>
</gene>
<feature type="region of interest" description="Disordered" evidence="1">
    <location>
        <begin position="452"/>
        <end position="471"/>
    </location>
</feature>
<feature type="compositionally biased region" description="Polar residues" evidence="1">
    <location>
        <begin position="459"/>
        <end position="468"/>
    </location>
</feature>
<feature type="compositionally biased region" description="Basic and acidic residues" evidence="1">
    <location>
        <begin position="672"/>
        <end position="701"/>
    </location>
</feature>
<feature type="compositionally biased region" description="Polar residues" evidence="1">
    <location>
        <begin position="429"/>
        <end position="438"/>
    </location>
</feature>
<feature type="compositionally biased region" description="Basic residues" evidence="1">
    <location>
        <begin position="661"/>
        <end position="671"/>
    </location>
</feature>
<feature type="compositionally biased region" description="Acidic residues" evidence="1">
    <location>
        <begin position="376"/>
        <end position="387"/>
    </location>
</feature>
<accession>A0AAN8WZD2</accession>
<dbReference type="AlphaFoldDB" id="A0AAN8WZD2"/>
<feature type="region of interest" description="Disordered" evidence="1">
    <location>
        <begin position="655"/>
        <end position="701"/>
    </location>
</feature>
<feature type="compositionally biased region" description="Polar residues" evidence="1">
    <location>
        <begin position="483"/>
        <end position="499"/>
    </location>
</feature>
<name>A0AAN8WZD2_HALRR</name>
<evidence type="ECO:0000313" key="2">
    <source>
        <dbReference type="EMBL" id="KAK7074772.1"/>
    </source>
</evidence>
<feature type="region of interest" description="Disordered" evidence="1">
    <location>
        <begin position="417"/>
        <end position="438"/>
    </location>
</feature>
<dbReference type="EMBL" id="JAXCGZ010011460">
    <property type="protein sequence ID" value="KAK7074772.1"/>
    <property type="molecule type" value="Genomic_DNA"/>
</dbReference>
<dbReference type="Proteomes" id="UP001381693">
    <property type="component" value="Unassembled WGS sequence"/>
</dbReference>
<protein>
    <submittedName>
        <fullName evidence="2">Uncharacterized protein</fullName>
    </submittedName>
</protein>
<reference evidence="2 3" key="1">
    <citation type="submission" date="2023-11" db="EMBL/GenBank/DDBJ databases">
        <title>Halocaridina rubra genome assembly.</title>
        <authorList>
            <person name="Smith C."/>
        </authorList>
    </citation>
    <scope>NUCLEOTIDE SEQUENCE [LARGE SCALE GENOMIC DNA]</scope>
    <source>
        <strain evidence="2">EP-1</strain>
        <tissue evidence="2">Whole</tissue>
    </source>
</reference>
<organism evidence="2 3">
    <name type="scientific">Halocaridina rubra</name>
    <name type="common">Hawaiian red shrimp</name>
    <dbReference type="NCBI Taxonomy" id="373956"/>
    <lineage>
        <taxon>Eukaryota</taxon>
        <taxon>Metazoa</taxon>
        <taxon>Ecdysozoa</taxon>
        <taxon>Arthropoda</taxon>
        <taxon>Crustacea</taxon>
        <taxon>Multicrustacea</taxon>
        <taxon>Malacostraca</taxon>
        <taxon>Eumalacostraca</taxon>
        <taxon>Eucarida</taxon>
        <taxon>Decapoda</taxon>
        <taxon>Pleocyemata</taxon>
        <taxon>Caridea</taxon>
        <taxon>Atyoidea</taxon>
        <taxon>Atyidae</taxon>
        <taxon>Halocaridina</taxon>
    </lineage>
</organism>
<sequence length="742" mass="82937">MMMWMKMMNWTMILIFCCSCPWAFIHSCFYWLLLATFPLHGLFKCHGQMENVEAMGRVLDPSQPWVKDSRGRHTNLAALLDWPDLDSDEEESSLNQALTLTLLGKCTRKSCPRPRARNPRTGAIHDYCSLRCAQQAKYLPEQGDSEPSSWEGCDSSMELLIALEMSRLQMIEDEARRRLSWLQEHSREHGWDGSGDSRVAQGCIEGTSGQGATLASSILGYQAAYVGYGGASSQDEASAWPSLDSAEGATSYQPTSAEIAVDYFLKKLANKEISLRNLNVNKDWDNKADKDLLCFPKATSEVEDGHFEYGDLHENGHLLISGHSSDLRRDLRRSQSLGDLKSCEELECMIDSDHVHQDHPEEIARLRLSKPKQESLDMESESGDIENTDPGAASEIIGDMDSPLMDMEVRGILSHLESPIDPQCGGSEASMSVDSVFQSQEPSFQLIVDEGTDKDESNSTEQSSSAPSNVKGLRIHISHTAKLDNQSSNEYESETGIPNSPTLYISGVSICRSPEPRSPKVQHRETRSPSLTLPLCCTPEPRSRVETRLDISPLPIYSRSRSSSLVVPSTANISSRVSARSSGTCLHLSSLSLQATRATSPFLLGELRVSRSASEPEKGRLVFQFPKSPTDGALSSVLHVEESNLSSDDFHEALFLGKSPKPSKRKKSKKERNKDAKDRNKTDKETKDRSKENKQKDKSKENACNSLVRFCKKEMKRNIVSYELYREVVERKSEQIFRLFHH</sequence>
<evidence type="ECO:0000313" key="3">
    <source>
        <dbReference type="Proteomes" id="UP001381693"/>
    </source>
</evidence>
<feature type="region of interest" description="Disordered" evidence="1">
    <location>
        <begin position="367"/>
        <end position="394"/>
    </location>
</feature>